<dbReference type="PROSITE" id="PS51900">
    <property type="entry name" value="CB"/>
    <property type="match status" value="1"/>
</dbReference>
<dbReference type="InterPro" id="IPR013762">
    <property type="entry name" value="Integrase-like_cat_sf"/>
</dbReference>
<dbReference type="InterPro" id="IPR050090">
    <property type="entry name" value="Tyrosine_recombinase_XerCD"/>
</dbReference>
<dbReference type="InterPro" id="IPR011010">
    <property type="entry name" value="DNA_brk_join_enz"/>
</dbReference>
<dbReference type="InterPro" id="IPR004107">
    <property type="entry name" value="Integrase_SAM-like_N"/>
</dbReference>
<protein>
    <submittedName>
        <fullName evidence="9">Integrase</fullName>
    </submittedName>
</protein>
<accession>A0A7W4VY60</accession>
<feature type="compositionally biased region" description="Acidic residues" evidence="6">
    <location>
        <begin position="406"/>
        <end position="423"/>
    </location>
</feature>
<comment type="similarity">
    <text evidence="1">Belongs to the 'phage' integrase family.</text>
</comment>
<dbReference type="Pfam" id="PF14659">
    <property type="entry name" value="Phage_int_SAM_3"/>
    <property type="match status" value="1"/>
</dbReference>
<comment type="caution">
    <text evidence="9">The sequence shown here is derived from an EMBL/GenBank/DDBJ whole genome shotgun (WGS) entry which is preliminary data.</text>
</comment>
<evidence type="ECO:0000256" key="2">
    <source>
        <dbReference type="ARBA" id="ARBA00022908"/>
    </source>
</evidence>
<feature type="region of interest" description="Disordered" evidence="6">
    <location>
        <begin position="398"/>
        <end position="430"/>
    </location>
</feature>
<dbReference type="GO" id="GO:0015074">
    <property type="term" value="P:DNA integration"/>
    <property type="evidence" value="ECO:0007669"/>
    <property type="project" value="UniProtKB-KW"/>
</dbReference>
<gene>
    <name evidence="9" type="ORF">FHU40_003511</name>
</gene>
<dbReference type="InterPro" id="IPR010998">
    <property type="entry name" value="Integrase_recombinase_N"/>
</dbReference>
<keyword evidence="3 5" id="KW-0238">DNA-binding</keyword>
<evidence type="ECO:0000256" key="5">
    <source>
        <dbReference type="PROSITE-ProRule" id="PRU01248"/>
    </source>
</evidence>
<dbReference type="InterPro" id="IPR002104">
    <property type="entry name" value="Integrase_catalytic"/>
</dbReference>
<keyword evidence="10" id="KW-1185">Reference proteome</keyword>
<dbReference type="Gene3D" id="1.10.443.10">
    <property type="entry name" value="Intergrase catalytic core"/>
    <property type="match status" value="1"/>
</dbReference>
<feature type="domain" description="Tyr recombinase" evidence="7">
    <location>
        <begin position="178"/>
        <end position="388"/>
    </location>
</feature>
<evidence type="ECO:0000313" key="9">
    <source>
        <dbReference type="EMBL" id="MBB3043693.1"/>
    </source>
</evidence>
<evidence type="ECO:0000256" key="4">
    <source>
        <dbReference type="ARBA" id="ARBA00023172"/>
    </source>
</evidence>
<evidence type="ECO:0000256" key="1">
    <source>
        <dbReference type="ARBA" id="ARBA00008857"/>
    </source>
</evidence>
<dbReference type="PANTHER" id="PTHR30349">
    <property type="entry name" value="PHAGE INTEGRASE-RELATED"/>
    <property type="match status" value="1"/>
</dbReference>
<dbReference type="Gene3D" id="1.10.150.130">
    <property type="match status" value="1"/>
</dbReference>
<dbReference type="Proteomes" id="UP000589626">
    <property type="component" value="Unassembled WGS sequence"/>
</dbReference>
<evidence type="ECO:0000313" key="10">
    <source>
        <dbReference type="Proteomes" id="UP000589626"/>
    </source>
</evidence>
<evidence type="ECO:0000259" key="8">
    <source>
        <dbReference type="PROSITE" id="PS51900"/>
    </source>
</evidence>
<proteinExistence type="inferred from homology"/>
<dbReference type="GO" id="GO:0006310">
    <property type="term" value="P:DNA recombination"/>
    <property type="evidence" value="ECO:0007669"/>
    <property type="project" value="UniProtKB-KW"/>
</dbReference>
<dbReference type="InterPro" id="IPR044068">
    <property type="entry name" value="CB"/>
</dbReference>
<evidence type="ECO:0000259" key="7">
    <source>
        <dbReference type="PROSITE" id="PS51898"/>
    </source>
</evidence>
<name>A0A7W4VY60_9ACTN</name>
<dbReference type="PROSITE" id="PS51898">
    <property type="entry name" value="TYR_RECOMBINASE"/>
    <property type="match status" value="1"/>
</dbReference>
<evidence type="ECO:0000256" key="6">
    <source>
        <dbReference type="SAM" id="MobiDB-lite"/>
    </source>
</evidence>
<reference evidence="9 10" key="1">
    <citation type="submission" date="2020-08" db="EMBL/GenBank/DDBJ databases">
        <title>Sequencing the genomes of 1000 actinobacteria strains.</title>
        <authorList>
            <person name="Klenk H.-P."/>
        </authorList>
    </citation>
    <scope>NUCLEOTIDE SEQUENCE [LARGE SCALE GENOMIC DNA]</scope>
    <source>
        <strain evidence="9 10">DSM 105498</strain>
    </source>
</reference>
<dbReference type="GO" id="GO:0003677">
    <property type="term" value="F:DNA binding"/>
    <property type="evidence" value="ECO:0007669"/>
    <property type="project" value="UniProtKB-UniRule"/>
</dbReference>
<dbReference type="PANTHER" id="PTHR30349:SF41">
    <property type="entry name" value="INTEGRASE_RECOMBINASE PROTEIN MJ0367-RELATED"/>
    <property type="match status" value="1"/>
</dbReference>
<keyword evidence="4" id="KW-0233">DNA recombination</keyword>
<dbReference type="EMBL" id="JACHWR010000002">
    <property type="protein sequence ID" value="MBB3043693.1"/>
    <property type="molecule type" value="Genomic_DNA"/>
</dbReference>
<keyword evidence="2" id="KW-0229">DNA integration</keyword>
<feature type="domain" description="Core-binding (CB)" evidence="8">
    <location>
        <begin position="76"/>
        <end position="157"/>
    </location>
</feature>
<sequence length="430" mass="47617">MSRGRPRTTIGTFGQITVTVVGPRRHRAFTRYRDVDGRLRPVTATAGSARAAEAVLKRRLADRAGYGHGGVLSPASPFGDLCELWLADLELRDISEGTKDNYRDDLRLHVRPFFDSYTLGEITTGRTETFIKTERAVSYSRAKHSRTVLNQLFGFALRHDAIGRNPVEGTSPLPRPKHHVQAMTLSQVQAIRAAAARWRAEPGVMGPKPDGQVRDAIEILLGTSVRPGEVLALRPCDVDDRPRGMVIHVRGTIVNQAGRGTFRQDHPKTDASVRQLPVPEFAAVVIRRRLSQMKPEERETTIFHNRTGGPLTLHNFRRTFREFLVLANLQDSGITPRWYRRTGATVLSRGLGVDAAASFLGHTSKAVTEAHYIEPDRTIDFGPAEALELALRPVDPDGALLARPESDDEEDVLDQLLGDDERGDDERGAA</sequence>
<dbReference type="SUPFAM" id="SSF56349">
    <property type="entry name" value="DNA breaking-rejoining enzymes"/>
    <property type="match status" value="1"/>
</dbReference>
<dbReference type="Pfam" id="PF00589">
    <property type="entry name" value="Phage_integrase"/>
    <property type="match status" value="1"/>
</dbReference>
<evidence type="ECO:0000256" key="3">
    <source>
        <dbReference type="ARBA" id="ARBA00023125"/>
    </source>
</evidence>
<dbReference type="RefSeq" id="WP_183593480.1">
    <property type="nucleotide sequence ID" value="NZ_JACHWR010000002.1"/>
</dbReference>
<organism evidence="9 10">
    <name type="scientific">Nocardioides soli</name>
    <dbReference type="NCBI Taxonomy" id="1036020"/>
    <lineage>
        <taxon>Bacteria</taxon>
        <taxon>Bacillati</taxon>
        <taxon>Actinomycetota</taxon>
        <taxon>Actinomycetes</taxon>
        <taxon>Propionibacteriales</taxon>
        <taxon>Nocardioidaceae</taxon>
        <taxon>Nocardioides</taxon>
    </lineage>
</organism>
<dbReference type="AlphaFoldDB" id="A0A7W4VY60"/>